<comment type="caution">
    <text evidence="7">The sequence shown here is derived from an EMBL/GenBank/DDBJ whole genome shotgun (WGS) entry which is preliminary data.</text>
</comment>
<dbReference type="InterPro" id="IPR050320">
    <property type="entry name" value="N5-glutamine_MTase"/>
</dbReference>
<dbReference type="EC" id="2.1.1.297" evidence="4"/>
<dbReference type="RefSeq" id="WP_376800369.1">
    <property type="nucleotide sequence ID" value="NZ_DBNB01000037.1"/>
</dbReference>
<proteinExistence type="inferred from homology"/>
<dbReference type="NCBIfam" id="TIGR03534">
    <property type="entry name" value="RF_mod_PrmC"/>
    <property type="match status" value="1"/>
</dbReference>
<comment type="catalytic activity">
    <reaction evidence="4">
        <text>L-glutaminyl-[peptide chain release factor] + S-adenosyl-L-methionine = N(5)-methyl-L-glutaminyl-[peptide chain release factor] + S-adenosyl-L-homocysteine + H(+)</text>
        <dbReference type="Rhea" id="RHEA:42896"/>
        <dbReference type="Rhea" id="RHEA-COMP:10271"/>
        <dbReference type="Rhea" id="RHEA-COMP:10272"/>
        <dbReference type="ChEBI" id="CHEBI:15378"/>
        <dbReference type="ChEBI" id="CHEBI:30011"/>
        <dbReference type="ChEBI" id="CHEBI:57856"/>
        <dbReference type="ChEBI" id="CHEBI:59789"/>
        <dbReference type="ChEBI" id="CHEBI:61891"/>
        <dbReference type="EC" id="2.1.1.297"/>
    </reaction>
</comment>
<dbReference type="InterPro" id="IPR004556">
    <property type="entry name" value="HemK-like"/>
</dbReference>
<evidence type="ECO:0000256" key="1">
    <source>
        <dbReference type="ARBA" id="ARBA00022603"/>
    </source>
</evidence>
<dbReference type="Pfam" id="PF17827">
    <property type="entry name" value="PrmC_N"/>
    <property type="match status" value="1"/>
</dbReference>
<dbReference type="EMBL" id="LWDL01000012">
    <property type="protein sequence ID" value="OQW52686.1"/>
    <property type="molecule type" value="Genomic_DNA"/>
</dbReference>
<organism evidence="7 8">
    <name type="scientific">Candidatus Raskinella chloraquaticus</name>
    <dbReference type="NCBI Taxonomy" id="1951219"/>
    <lineage>
        <taxon>Bacteria</taxon>
        <taxon>Pseudomonadati</taxon>
        <taxon>Pseudomonadota</taxon>
        <taxon>Alphaproteobacteria</taxon>
        <taxon>Hyphomicrobiales</taxon>
        <taxon>Phreatobacteraceae</taxon>
        <taxon>Candidatus Raskinella</taxon>
    </lineage>
</organism>
<comment type="similarity">
    <text evidence="4">Belongs to the protein N5-glutamine methyltransferase family. PrmC subfamily.</text>
</comment>
<dbReference type="InterPro" id="IPR029063">
    <property type="entry name" value="SAM-dependent_MTases_sf"/>
</dbReference>
<evidence type="ECO:0000259" key="5">
    <source>
        <dbReference type="Pfam" id="PF13847"/>
    </source>
</evidence>
<dbReference type="PROSITE" id="PS00092">
    <property type="entry name" value="N6_MTASE"/>
    <property type="match status" value="1"/>
</dbReference>
<feature type="binding site" evidence="4">
    <location>
        <position position="190"/>
    </location>
    <ligand>
        <name>S-adenosyl-L-methionine</name>
        <dbReference type="ChEBI" id="CHEBI:59789"/>
    </ligand>
</feature>
<dbReference type="HAMAP" id="MF_02126">
    <property type="entry name" value="RF_methyltr_PrmC"/>
    <property type="match status" value="1"/>
</dbReference>
<dbReference type="GO" id="GO:0003676">
    <property type="term" value="F:nucleic acid binding"/>
    <property type="evidence" value="ECO:0007669"/>
    <property type="project" value="InterPro"/>
</dbReference>
<evidence type="ECO:0000259" key="6">
    <source>
        <dbReference type="Pfam" id="PF17827"/>
    </source>
</evidence>
<dbReference type="Gene3D" id="3.40.50.150">
    <property type="entry name" value="Vaccinia Virus protein VP39"/>
    <property type="match status" value="1"/>
</dbReference>
<dbReference type="PANTHER" id="PTHR18895">
    <property type="entry name" value="HEMK METHYLTRANSFERASE"/>
    <property type="match status" value="1"/>
</dbReference>
<dbReference type="Gene3D" id="1.10.8.10">
    <property type="entry name" value="DNA helicase RuvA subunit, C-terminal domain"/>
    <property type="match status" value="1"/>
</dbReference>
<dbReference type="InterPro" id="IPR002052">
    <property type="entry name" value="DNA_methylase_N6_adenine_CS"/>
</dbReference>
<dbReference type="InterPro" id="IPR019874">
    <property type="entry name" value="RF_methyltr_PrmC"/>
</dbReference>
<dbReference type="CDD" id="cd02440">
    <property type="entry name" value="AdoMet_MTases"/>
    <property type="match status" value="1"/>
</dbReference>
<evidence type="ECO:0000256" key="4">
    <source>
        <dbReference type="HAMAP-Rule" id="MF_02126"/>
    </source>
</evidence>
<evidence type="ECO:0000256" key="3">
    <source>
        <dbReference type="ARBA" id="ARBA00022691"/>
    </source>
</evidence>
<feature type="binding site" evidence="4">
    <location>
        <begin position="123"/>
        <end position="127"/>
    </location>
    <ligand>
        <name>S-adenosyl-L-methionine</name>
        <dbReference type="ChEBI" id="CHEBI:59789"/>
    </ligand>
</feature>
<dbReference type="Pfam" id="PF13847">
    <property type="entry name" value="Methyltransf_31"/>
    <property type="match status" value="1"/>
</dbReference>
<dbReference type="Proteomes" id="UP000192872">
    <property type="component" value="Unassembled WGS sequence"/>
</dbReference>
<dbReference type="GO" id="GO:0032259">
    <property type="term" value="P:methylation"/>
    <property type="evidence" value="ECO:0007669"/>
    <property type="project" value="UniProtKB-KW"/>
</dbReference>
<feature type="domain" description="Release factor glutamine methyltransferase N-terminal" evidence="6">
    <location>
        <begin position="6"/>
        <end position="76"/>
    </location>
</feature>
<feature type="domain" description="Methyltransferase" evidence="5">
    <location>
        <begin position="118"/>
        <end position="200"/>
    </location>
</feature>
<feature type="binding site" evidence="4">
    <location>
        <position position="175"/>
    </location>
    <ligand>
        <name>S-adenosyl-L-methionine</name>
        <dbReference type="ChEBI" id="CHEBI:59789"/>
    </ligand>
</feature>
<dbReference type="InterPro" id="IPR040758">
    <property type="entry name" value="PrmC_N"/>
</dbReference>
<keyword evidence="3 4" id="KW-0949">S-adenosyl-L-methionine</keyword>
<evidence type="ECO:0000313" key="8">
    <source>
        <dbReference type="Proteomes" id="UP000192872"/>
    </source>
</evidence>
<dbReference type="STRING" id="1827387.A4S15_07665"/>
<feature type="binding site" evidence="4">
    <location>
        <begin position="190"/>
        <end position="193"/>
    </location>
    <ligand>
        <name>substrate</name>
    </ligand>
</feature>
<keyword evidence="2 4" id="KW-0808">Transferase</keyword>
<name>A0A1W9HYY7_9HYPH</name>
<gene>
    <name evidence="4" type="primary">prmC</name>
    <name evidence="7" type="ORF">A4S15_07665</name>
</gene>
<dbReference type="GO" id="GO:0102559">
    <property type="term" value="F:peptide chain release factor N(5)-glutamine methyltransferase activity"/>
    <property type="evidence" value="ECO:0007669"/>
    <property type="project" value="UniProtKB-EC"/>
</dbReference>
<dbReference type="InterPro" id="IPR025714">
    <property type="entry name" value="Methyltranfer_dom"/>
</dbReference>
<dbReference type="PANTHER" id="PTHR18895:SF74">
    <property type="entry name" value="MTRF1L RELEASE FACTOR GLUTAMINE METHYLTRANSFERASE"/>
    <property type="match status" value="1"/>
</dbReference>
<evidence type="ECO:0000313" key="7">
    <source>
        <dbReference type="EMBL" id="OQW52686.1"/>
    </source>
</evidence>
<evidence type="ECO:0000256" key="2">
    <source>
        <dbReference type="ARBA" id="ARBA00022679"/>
    </source>
</evidence>
<accession>A0A1W9HYY7</accession>
<dbReference type="NCBIfam" id="TIGR00536">
    <property type="entry name" value="hemK_fam"/>
    <property type="match status" value="1"/>
</dbReference>
<dbReference type="SUPFAM" id="SSF53335">
    <property type="entry name" value="S-adenosyl-L-methionine-dependent methyltransferases"/>
    <property type="match status" value="1"/>
</dbReference>
<dbReference type="AlphaFoldDB" id="A0A1W9HYY7"/>
<keyword evidence="1 4" id="KW-0489">Methyltransferase</keyword>
<reference evidence="7 8" key="1">
    <citation type="journal article" date="2017" name="Water Res.">
        <title>Comammox in drinking water systems.</title>
        <authorList>
            <person name="Wang Y."/>
            <person name="Ma L."/>
            <person name="Mao Y."/>
            <person name="Jiang X."/>
            <person name="Xia Y."/>
            <person name="Yu K."/>
            <person name="Li B."/>
            <person name="Zhang T."/>
        </authorList>
    </citation>
    <scope>NUCLEOTIDE SEQUENCE [LARGE SCALE GENOMIC DNA]</scope>
    <source>
        <strain evidence="7">SG_bin8</strain>
    </source>
</reference>
<sequence length="294" mass="30842">MASLAQARRDGADQLRAGGIDTPDLDARVLLAAVAGVEPGEILLRGDVEISSAQQDAFAALVKRRLAGEPVARLCGCKEFWGLSFALAPSSLVPRADSETLVAAGIDYLRRCGLQHPRLLDLGTGPGTLLLSLLHDCPAAVGVGIDCNEETLRTARGNAHAFGVGARAHFMCGDWTKALAASKFDLIVSNPPYIRSADIAGLAPEVRIYDPHLALDGGIDGLAAYRQILGQVRPFMNPASLLLLEIGDDQDVTVGTLACAHGLDVAPDVLRDLSGRARVIPARLADGAGAQKYV</sequence>
<feature type="binding site" evidence="4">
    <location>
        <position position="146"/>
    </location>
    <ligand>
        <name>S-adenosyl-L-methionine</name>
        <dbReference type="ChEBI" id="CHEBI:59789"/>
    </ligand>
</feature>
<protein>
    <recommendedName>
        <fullName evidence="4">Release factor glutamine methyltransferase</fullName>
        <shortName evidence="4">RF MTase</shortName>
        <ecNumber evidence="4">2.1.1.297</ecNumber>
    </recommendedName>
    <alternativeName>
        <fullName evidence="4">N5-glutamine methyltransferase PrmC</fullName>
    </alternativeName>
    <alternativeName>
        <fullName evidence="4">Protein-(glutamine-N5) MTase PrmC</fullName>
    </alternativeName>
    <alternativeName>
        <fullName evidence="4">Protein-glutamine N-methyltransferase PrmC</fullName>
    </alternativeName>
</protein>
<comment type="function">
    <text evidence="4">Methylates the class 1 translation termination release factors RF1/PrfA and RF2/PrfB on the glutamine residue of the universally conserved GGQ motif.</text>
</comment>